<reference evidence="1 2" key="1">
    <citation type="submission" date="2014-08" db="EMBL/GenBank/DDBJ databases">
        <authorList>
            <person name="Hassan Y.I."/>
            <person name="Lepp D."/>
            <person name="Zhou T."/>
        </authorList>
    </citation>
    <scope>NUCLEOTIDE SEQUENCE [LARGE SCALE GENOMIC DNA]</scope>
    <source>
        <strain evidence="1 2">IFO13584</strain>
    </source>
</reference>
<dbReference type="STRING" id="46914.JP75_06515"/>
<keyword evidence="2" id="KW-1185">Reference proteome</keyword>
<proteinExistence type="predicted"/>
<sequence>MRPPNPDYSVSPARYAKGMLAVKCPSPNGYKTRAARLIGDGLKCRWSNRERAYIVPPTKLARFEVLFAEGWDASTFTGKLEEPRVAA</sequence>
<dbReference type="RefSeq" id="WP_035080704.1">
    <property type="nucleotide sequence ID" value="NZ_JQGC01000005.1"/>
</dbReference>
<comment type="caution">
    <text evidence="1">The sequence shown here is derived from an EMBL/GenBank/DDBJ whole genome shotgun (WGS) entry which is preliminary data.</text>
</comment>
<evidence type="ECO:0000313" key="1">
    <source>
        <dbReference type="EMBL" id="KFL31722.1"/>
    </source>
</evidence>
<dbReference type="EMBL" id="JQGC01000005">
    <property type="protein sequence ID" value="KFL31722.1"/>
    <property type="molecule type" value="Genomic_DNA"/>
</dbReference>
<dbReference type="AlphaFoldDB" id="A0A087M4B9"/>
<organism evidence="1 2">
    <name type="scientific">Devosia riboflavina</name>
    <dbReference type="NCBI Taxonomy" id="46914"/>
    <lineage>
        <taxon>Bacteria</taxon>
        <taxon>Pseudomonadati</taxon>
        <taxon>Pseudomonadota</taxon>
        <taxon>Alphaproteobacteria</taxon>
        <taxon>Hyphomicrobiales</taxon>
        <taxon>Devosiaceae</taxon>
        <taxon>Devosia</taxon>
    </lineage>
</organism>
<protein>
    <submittedName>
        <fullName evidence="1">Uncharacterized protein</fullName>
    </submittedName>
</protein>
<name>A0A087M4B9_9HYPH</name>
<evidence type="ECO:0000313" key="2">
    <source>
        <dbReference type="Proteomes" id="UP000028981"/>
    </source>
</evidence>
<dbReference type="Proteomes" id="UP000028981">
    <property type="component" value="Unassembled WGS sequence"/>
</dbReference>
<dbReference type="OrthoDB" id="9955161at2"/>
<accession>A0A087M4B9</accession>
<gene>
    <name evidence="1" type="ORF">JP75_06515</name>
</gene>